<organism evidence="5 6">
    <name type="scientific">Parabacteroides faecis</name>
    <dbReference type="NCBI Taxonomy" id="1217282"/>
    <lineage>
        <taxon>Bacteria</taxon>
        <taxon>Pseudomonadati</taxon>
        <taxon>Bacteroidota</taxon>
        <taxon>Bacteroidia</taxon>
        <taxon>Bacteroidales</taxon>
        <taxon>Tannerellaceae</taxon>
        <taxon>Parabacteroides</taxon>
    </lineage>
</organism>
<feature type="domain" description="IPT/TIG" evidence="4">
    <location>
        <begin position="52"/>
        <end position="130"/>
    </location>
</feature>
<dbReference type="InterPro" id="IPR014756">
    <property type="entry name" value="Ig_E-set"/>
</dbReference>
<dbReference type="CDD" id="cd00603">
    <property type="entry name" value="IPT_PCSR"/>
    <property type="match status" value="1"/>
</dbReference>
<dbReference type="Pfam" id="PF01436">
    <property type="entry name" value="NHL"/>
    <property type="match status" value="1"/>
</dbReference>
<sequence>MKKRMKILALLQRLCFPCVIGGVLGLIFACSDDGNGGNKWDKPYDPSLPVKITSFTPDSGGMTTEMIIRGENLGNDPKAVKVYFNKKQAAVVSTRGDMLYAITPRLPGDTCVISVVIGKDSVSLDDRFRYFTTTRVTTISGHPDRDSVANGLLISAAFKDPRFLTIDAQDNIFVCEWSNQAIRRINMEKGEVTTLIGEGGMIGGSPNAPDVDSDGKVVIVPMDSKFTFYEFDPERLWEAKKFEMLKADDSDNFTCEWKHGVASCQIDGMMYTRSHAGEIIKFDPKTKKAWLVSKDIETGNDSFLAFHPSKPELLYISLYNSKKIGIFNVQTKEYKQYSNGIYGYQDGDIKDARFKELQQITFDADGNLYVADAGNRCIRRISPDGIVTTVVGLPNEDAGYKDGDPSEALFKWPSGVAVDSEGTVYVADRDNNCIRKLSIE</sequence>
<dbReference type="Gene3D" id="2.120.10.30">
    <property type="entry name" value="TolB, C-terminal domain"/>
    <property type="match status" value="2"/>
</dbReference>
<keyword evidence="3" id="KW-0732">Signal</keyword>
<evidence type="ECO:0000256" key="3">
    <source>
        <dbReference type="SAM" id="SignalP"/>
    </source>
</evidence>
<comment type="caution">
    <text evidence="5">The sequence shown here is derived from an EMBL/GenBank/DDBJ whole genome shotgun (WGS) entry which is preliminary data.</text>
</comment>
<accession>A0ABR6KLN1</accession>
<evidence type="ECO:0000256" key="1">
    <source>
        <dbReference type="ARBA" id="ARBA00022737"/>
    </source>
</evidence>
<evidence type="ECO:0000313" key="5">
    <source>
        <dbReference type="EMBL" id="MBB4622309.1"/>
    </source>
</evidence>
<dbReference type="Pfam" id="PF01833">
    <property type="entry name" value="TIG"/>
    <property type="match status" value="1"/>
</dbReference>
<gene>
    <name evidence="5" type="ORF">GGQ57_002209</name>
</gene>
<keyword evidence="6" id="KW-1185">Reference proteome</keyword>
<protein>
    <submittedName>
        <fullName evidence="5">Sugar lactone lactonase YvrE</fullName>
    </submittedName>
</protein>
<dbReference type="SUPFAM" id="SSF81296">
    <property type="entry name" value="E set domains"/>
    <property type="match status" value="1"/>
</dbReference>
<evidence type="ECO:0000259" key="4">
    <source>
        <dbReference type="Pfam" id="PF01833"/>
    </source>
</evidence>
<dbReference type="Proteomes" id="UP000533637">
    <property type="component" value="Unassembled WGS sequence"/>
</dbReference>
<dbReference type="InterPro" id="IPR002909">
    <property type="entry name" value="IPT_dom"/>
</dbReference>
<feature type="repeat" description="NHL" evidence="2">
    <location>
        <begin position="410"/>
        <end position="440"/>
    </location>
</feature>
<proteinExistence type="predicted"/>
<evidence type="ECO:0000313" key="6">
    <source>
        <dbReference type="Proteomes" id="UP000533637"/>
    </source>
</evidence>
<dbReference type="PROSITE" id="PS51125">
    <property type="entry name" value="NHL"/>
    <property type="match status" value="1"/>
</dbReference>
<dbReference type="InterPro" id="IPR001258">
    <property type="entry name" value="NHL_repeat"/>
</dbReference>
<reference evidence="5 6" key="1">
    <citation type="submission" date="2020-08" db="EMBL/GenBank/DDBJ databases">
        <title>Genomic Encyclopedia of Type Strains, Phase IV (KMG-IV): sequencing the most valuable type-strain genomes for metagenomic binning, comparative biology and taxonomic classification.</title>
        <authorList>
            <person name="Goeker M."/>
        </authorList>
    </citation>
    <scope>NUCLEOTIDE SEQUENCE [LARGE SCALE GENOMIC DNA]</scope>
    <source>
        <strain evidence="5 6">DSM 102983</strain>
    </source>
</reference>
<name>A0ABR6KLN1_9BACT</name>
<dbReference type="PANTHER" id="PTHR13833:SF71">
    <property type="entry name" value="NHL DOMAIN-CONTAINING PROTEIN"/>
    <property type="match status" value="1"/>
</dbReference>
<dbReference type="Gene3D" id="2.60.40.10">
    <property type="entry name" value="Immunoglobulins"/>
    <property type="match status" value="1"/>
</dbReference>
<keyword evidence="1" id="KW-0677">Repeat</keyword>
<dbReference type="PANTHER" id="PTHR13833">
    <property type="match status" value="1"/>
</dbReference>
<feature type="signal peptide" evidence="3">
    <location>
        <begin position="1"/>
        <end position="21"/>
    </location>
</feature>
<dbReference type="PROSITE" id="PS51257">
    <property type="entry name" value="PROKAR_LIPOPROTEIN"/>
    <property type="match status" value="1"/>
</dbReference>
<dbReference type="InterPro" id="IPR013783">
    <property type="entry name" value="Ig-like_fold"/>
</dbReference>
<dbReference type="SUPFAM" id="SSF101898">
    <property type="entry name" value="NHL repeat"/>
    <property type="match status" value="1"/>
</dbReference>
<dbReference type="RefSeq" id="WP_183670669.1">
    <property type="nucleotide sequence ID" value="NZ_BMPB01000018.1"/>
</dbReference>
<feature type="chain" id="PRO_5046540847" evidence="3">
    <location>
        <begin position="22"/>
        <end position="440"/>
    </location>
</feature>
<evidence type="ECO:0000256" key="2">
    <source>
        <dbReference type="PROSITE-ProRule" id="PRU00504"/>
    </source>
</evidence>
<dbReference type="InterPro" id="IPR011042">
    <property type="entry name" value="6-blade_b-propeller_TolB-like"/>
</dbReference>
<dbReference type="EMBL" id="JACHOC010000004">
    <property type="protein sequence ID" value="MBB4622309.1"/>
    <property type="molecule type" value="Genomic_DNA"/>
</dbReference>